<reference evidence="3 4" key="2">
    <citation type="journal article" date="2021" name="Curr. Genet.">
        <title>Genetic response to nitrogen starvation in the aggressive Eucalyptus foliar pathogen Teratosphaeria destructans.</title>
        <authorList>
            <person name="Havenga M."/>
            <person name="Wingfield B.D."/>
            <person name="Wingfield M.J."/>
            <person name="Dreyer L.L."/>
            <person name="Roets F."/>
            <person name="Aylward J."/>
        </authorList>
    </citation>
    <scope>NUCLEOTIDE SEQUENCE [LARGE SCALE GENOMIC DNA]</scope>
    <source>
        <strain evidence="3">CMW44962</strain>
    </source>
</reference>
<evidence type="ECO:0000313" key="4">
    <source>
        <dbReference type="Proteomes" id="UP001138500"/>
    </source>
</evidence>
<protein>
    <submittedName>
        <fullName evidence="3">Oxidoreductase AflY</fullName>
    </submittedName>
</protein>
<dbReference type="AlphaFoldDB" id="A0A9W7VZ37"/>
<dbReference type="PANTHER" id="PTHR35870">
    <property type="entry name" value="PROTEIN, PUTATIVE (AFU_ORTHOLOGUE AFUA_5G03330)-RELATED"/>
    <property type="match status" value="1"/>
</dbReference>
<comment type="caution">
    <text evidence="3">The sequence shown here is derived from an EMBL/GenBank/DDBJ whole genome shotgun (WGS) entry which is preliminary data.</text>
</comment>
<feature type="compositionally biased region" description="Polar residues" evidence="2">
    <location>
        <begin position="21"/>
        <end position="37"/>
    </location>
</feature>
<keyword evidence="1" id="KW-0560">Oxidoreductase</keyword>
<dbReference type="PANTHER" id="PTHR35870:SF6">
    <property type="entry name" value="MGS207 PROTEIN"/>
    <property type="match status" value="1"/>
</dbReference>
<evidence type="ECO:0000313" key="3">
    <source>
        <dbReference type="EMBL" id="KAH9817760.1"/>
    </source>
</evidence>
<name>A0A9W7VZ37_9PEZI</name>
<dbReference type="Pfam" id="PF14027">
    <property type="entry name" value="Questin_oxidase"/>
    <property type="match status" value="1"/>
</dbReference>
<sequence length="554" mass="62433">MSSPATGGMAIGGAGYAYNPDNQAMNRETMTSDQAENARQKSAAVMEALRSGESGAADKAMGQSAGTGGASLGTWARLKNKLGKREPTMAADGRGLDDDDSVLFDHQPATHRTMFQFRIPSLPTWHALGGGGIRVPKPEVHDVEERPEKRARTLKHLLKANHINHSIIYNDLRFHNHTPHILGSAYIFGAQSEQLTEVYEAEGKHLEPWKDSPGEISKHDWRDFLGKRQYQRAYLDFFEDQLVSHGYDWQALLREFLLEGKEPLINNLIAGLGHPLIHLGYAQELSSRTVAIESLVLATCFYNDWHVFLDDPKYTKPSASPSDSLFTIVERIRHDKVFDGLFDRQGSDNIDTLLSNEEAAAKALEYWNQWDLKKPSEQFAESQKVAVALVVAAQGTDHAERSNKYDFFAVHLLTTSHAVRILLSWLPSKYHIPLVRQWWLFVVLVYIAQMRPTVNIDRIKLVELEGRDWKFVIDRALKGRYRTDAHYVKALRCMHEASKTWGDANQYYLKAAVKMAEEFDGWGGFGPREVPEEVHHGDGRLARRYSGQGGALGE</sequence>
<dbReference type="EMBL" id="RIBY02002378">
    <property type="protein sequence ID" value="KAH9817760.1"/>
    <property type="molecule type" value="Genomic_DNA"/>
</dbReference>
<evidence type="ECO:0000256" key="1">
    <source>
        <dbReference type="ARBA" id="ARBA00023002"/>
    </source>
</evidence>
<dbReference type="OrthoDB" id="10265971at2759"/>
<reference evidence="3 4" key="1">
    <citation type="journal article" date="2018" name="IMA Fungus">
        <title>IMA Genome-F 10: Nine draft genome sequences of Claviceps purpurea s.lat., including C. arundinis, C. humidiphila, and C. cf. spartinae, pseudomolecules for the pitch canker pathogen Fusarium circinatum, draft genome of Davidsoniella eucalypti, Grosmannia galeiformis, Quambalaria eucalypti, and Teratosphaeria destructans.</title>
        <authorList>
            <person name="Wingfield B.D."/>
            <person name="Liu M."/>
            <person name="Nguyen H.D."/>
            <person name="Lane F.A."/>
            <person name="Morgan S.W."/>
            <person name="De Vos L."/>
            <person name="Wilken P.M."/>
            <person name="Duong T.A."/>
            <person name="Aylward J."/>
            <person name="Coetzee M.P."/>
            <person name="Dadej K."/>
            <person name="De Beer Z.W."/>
            <person name="Findlay W."/>
            <person name="Havenga M."/>
            <person name="Kolarik M."/>
            <person name="Menzies J.G."/>
            <person name="Naidoo K."/>
            <person name="Pochopski O."/>
            <person name="Shoukouhi P."/>
            <person name="Santana Q.C."/>
            <person name="Seifert K.A."/>
            <person name="Soal N."/>
            <person name="Steenkamp E.T."/>
            <person name="Tatham C.T."/>
            <person name="van der Nest M.A."/>
            <person name="Wingfield M.J."/>
        </authorList>
    </citation>
    <scope>NUCLEOTIDE SEQUENCE [LARGE SCALE GENOMIC DNA]</scope>
    <source>
        <strain evidence="3">CMW44962</strain>
    </source>
</reference>
<feature type="region of interest" description="Disordered" evidence="2">
    <location>
        <begin position="21"/>
        <end position="72"/>
    </location>
</feature>
<proteinExistence type="predicted"/>
<organism evidence="3 4">
    <name type="scientific">Teratosphaeria destructans</name>
    <dbReference type="NCBI Taxonomy" id="418781"/>
    <lineage>
        <taxon>Eukaryota</taxon>
        <taxon>Fungi</taxon>
        <taxon>Dikarya</taxon>
        <taxon>Ascomycota</taxon>
        <taxon>Pezizomycotina</taxon>
        <taxon>Dothideomycetes</taxon>
        <taxon>Dothideomycetidae</taxon>
        <taxon>Mycosphaerellales</taxon>
        <taxon>Teratosphaeriaceae</taxon>
        <taxon>Teratosphaeria</taxon>
    </lineage>
</organism>
<dbReference type="InterPro" id="IPR025337">
    <property type="entry name" value="Questin_oxidase-like"/>
</dbReference>
<keyword evidence="4" id="KW-1185">Reference proteome</keyword>
<evidence type="ECO:0000256" key="2">
    <source>
        <dbReference type="SAM" id="MobiDB-lite"/>
    </source>
</evidence>
<dbReference type="Proteomes" id="UP001138500">
    <property type="component" value="Unassembled WGS sequence"/>
</dbReference>
<accession>A0A9W7VZ37</accession>
<dbReference type="GO" id="GO:0016491">
    <property type="term" value="F:oxidoreductase activity"/>
    <property type="evidence" value="ECO:0007669"/>
    <property type="project" value="UniProtKB-KW"/>
</dbReference>
<gene>
    <name evidence="3" type="ORF">Tdes44962_MAKER05470</name>
</gene>